<dbReference type="Pfam" id="PF03625">
    <property type="entry name" value="DUF302"/>
    <property type="match status" value="1"/>
</dbReference>
<dbReference type="InterPro" id="IPR005180">
    <property type="entry name" value="DUF302"/>
</dbReference>
<sequence length="135" mass="15366">MSVVENLESEYTYVKEVELNFEDAVERVKEELKKESFGVLSEIRVDKLFKEKMGLEIEPYIILGACNPNYSSQLISIDINSGAFLPCNILVYVKDKKTYVSAMLPTKAIEITGNEELLKVSEQVERILKNVVDKV</sequence>
<dbReference type="SUPFAM" id="SSF103247">
    <property type="entry name" value="TT1751-like"/>
    <property type="match status" value="1"/>
</dbReference>
<reference evidence="2 3" key="1">
    <citation type="submission" date="2021-08" db="EMBL/GenBank/DDBJ databases">
        <title>Thermococcus onnuriiensis IOH2.</title>
        <authorList>
            <person name="Park Y.-J."/>
        </authorList>
    </citation>
    <scope>NUCLEOTIDE SEQUENCE [LARGE SCALE GENOMIC DNA]</scope>
    <source>
        <strain evidence="2 3">IOH2</strain>
    </source>
</reference>
<name>A0A9E7MCE1_9EURY</name>
<dbReference type="EMBL" id="CP080572">
    <property type="protein sequence ID" value="USH00830.1"/>
    <property type="molecule type" value="Genomic_DNA"/>
</dbReference>
<dbReference type="InterPro" id="IPR035923">
    <property type="entry name" value="TT1751-like_sf"/>
</dbReference>
<gene>
    <name evidence="2" type="ORF">K1720_01300</name>
</gene>
<feature type="domain" description="DUF302" evidence="1">
    <location>
        <begin position="45"/>
        <end position="105"/>
    </location>
</feature>
<dbReference type="Proteomes" id="UP001056425">
    <property type="component" value="Chromosome"/>
</dbReference>
<evidence type="ECO:0000259" key="1">
    <source>
        <dbReference type="Pfam" id="PF03625"/>
    </source>
</evidence>
<keyword evidence="3" id="KW-1185">Reference proteome</keyword>
<dbReference type="Gene3D" id="3.30.310.70">
    <property type="entry name" value="TT1751-like domain"/>
    <property type="match status" value="1"/>
</dbReference>
<proteinExistence type="predicted"/>
<dbReference type="InterPro" id="IPR016796">
    <property type="entry name" value="UCP021774"/>
</dbReference>
<dbReference type="PIRSF" id="PIRSF021774">
    <property type="entry name" value="UCP021774"/>
    <property type="match status" value="1"/>
</dbReference>
<dbReference type="PANTHER" id="PTHR38342:SF1">
    <property type="entry name" value="SLR5037 PROTEIN"/>
    <property type="match status" value="1"/>
</dbReference>
<organism evidence="2 3">
    <name type="scientific">Thermococcus argininiproducens</name>
    <dbReference type="NCBI Taxonomy" id="2866384"/>
    <lineage>
        <taxon>Archaea</taxon>
        <taxon>Methanobacteriati</taxon>
        <taxon>Methanobacteriota</taxon>
        <taxon>Thermococci</taxon>
        <taxon>Thermococcales</taxon>
        <taxon>Thermococcaceae</taxon>
        <taxon>Thermococcus</taxon>
    </lineage>
</organism>
<evidence type="ECO:0000313" key="3">
    <source>
        <dbReference type="Proteomes" id="UP001056425"/>
    </source>
</evidence>
<protein>
    <submittedName>
        <fullName evidence="2">DUF302 domain-containing protein</fullName>
    </submittedName>
</protein>
<accession>A0A9E7MCE1</accession>
<dbReference type="AlphaFoldDB" id="A0A9E7MCE1"/>
<dbReference type="CDD" id="cd14797">
    <property type="entry name" value="DUF302"/>
    <property type="match status" value="1"/>
</dbReference>
<evidence type="ECO:0000313" key="2">
    <source>
        <dbReference type="EMBL" id="USH00830.1"/>
    </source>
</evidence>
<dbReference type="KEGG" id="thei:K1720_01300"/>
<dbReference type="PANTHER" id="PTHR38342">
    <property type="entry name" value="SLR5037 PROTEIN"/>
    <property type="match status" value="1"/>
</dbReference>